<dbReference type="OrthoDB" id="2111604at2"/>
<dbReference type="Gene3D" id="2.170.120.40">
    <property type="entry name" value="YbbR-like domain"/>
    <property type="match status" value="2"/>
</dbReference>
<dbReference type="InterPro" id="IPR012505">
    <property type="entry name" value="YbbR"/>
</dbReference>
<dbReference type="EMBL" id="SMAE01000014">
    <property type="protein sequence ID" value="TCS86636.1"/>
    <property type="molecule type" value="Genomic_DNA"/>
</dbReference>
<protein>
    <submittedName>
        <fullName evidence="1">YbbR domain-containing protein</fullName>
    </submittedName>
</protein>
<dbReference type="PANTHER" id="PTHR37804:SF1">
    <property type="entry name" value="CDAA REGULATORY PROTEIN CDAR"/>
    <property type="match status" value="1"/>
</dbReference>
<proteinExistence type="predicted"/>
<accession>A0A4V2UTL5</accession>
<dbReference type="Gene3D" id="2.170.120.30">
    <property type="match status" value="2"/>
</dbReference>
<evidence type="ECO:0000313" key="1">
    <source>
        <dbReference type="EMBL" id="TCS86636.1"/>
    </source>
</evidence>
<dbReference type="RefSeq" id="WP_132029456.1">
    <property type="nucleotide sequence ID" value="NZ_CP068564.1"/>
</dbReference>
<keyword evidence="2" id="KW-1185">Reference proteome</keyword>
<reference evidence="1 2" key="1">
    <citation type="submission" date="2019-03" db="EMBL/GenBank/DDBJ databases">
        <title>Genomic Encyclopedia of Type Strains, Phase IV (KMG-IV): sequencing the most valuable type-strain genomes for metagenomic binning, comparative biology and taxonomic classification.</title>
        <authorList>
            <person name="Goeker M."/>
        </authorList>
    </citation>
    <scope>NUCLEOTIDE SEQUENCE [LARGE SCALE GENOMIC DNA]</scope>
    <source>
        <strain evidence="1 2">DSM 26752</strain>
    </source>
</reference>
<dbReference type="Proteomes" id="UP000294567">
    <property type="component" value="Unassembled WGS sequence"/>
</dbReference>
<dbReference type="Pfam" id="PF07949">
    <property type="entry name" value="YbbR"/>
    <property type="match status" value="3"/>
</dbReference>
<sequence length="404" mass="45712">MSKEKENDLTIKIFALIIAIILWSYVMSEENPFMEKEIRNIEVTLSNIDSVERQKLVIMEPKDPKITVRLYGRRNDLDRIVADDILASVDLSGYGEGAVKVPVYIEVPDEVKVVDYYPKEILFKFEKLITKDMVVNVETVGELPQGYVLGEPVIKPQSVYIEGPRSWVDSVMNVVATVDITSKMEDINVTVPIRLIDEQGNDVRGVELNQNLVDVFIPVYKIKKVPIELQIEGQLPDDYKITDIKIEPNEIDIKGKKEDLEKINSIKTKPVNINDLINKQNVVVELDLPEKISLVNPNQQITVTLNIEESITKVFRYTLGEINMVNLASNLKVDESDLNQPFTVTIKGTSSKINPINKEDLDIEVDLKDLTAGSYYVEPVVKNAVDFIVANIQPKSLSITLKEE</sequence>
<organism evidence="1 2">
    <name type="scientific">Keratinibaculum paraultunense</name>
    <dbReference type="NCBI Taxonomy" id="1278232"/>
    <lineage>
        <taxon>Bacteria</taxon>
        <taxon>Bacillati</taxon>
        <taxon>Bacillota</taxon>
        <taxon>Tissierellia</taxon>
        <taxon>Tissierellales</taxon>
        <taxon>Tepidimicrobiaceae</taxon>
        <taxon>Keratinibaculum</taxon>
    </lineage>
</organism>
<evidence type="ECO:0000313" key="2">
    <source>
        <dbReference type="Proteomes" id="UP000294567"/>
    </source>
</evidence>
<dbReference type="AlphaFoldDB" id="A0A4V2UTL5"/>
<dbReference type="InterPro" id="IPR053154">
    <property type="entry name" value="c-di-AMP_regulator"/>
</dbReference>
<name>A0A4V2UTL5_9FIRM</name>
<comment type="caution">
    <text evidence="1">The sequence shown here is derived from an EMBL/GenBank/DDBJ whole genome shotgun (WGS) entry which is preliminary data.</text>
</comment>
<dbReference type="PANTHER" id="PTHR37804">
    <property type="entry name" value="CDAA REGULATORY PROTEIN CDAR"/>
    <property type="match status" value="1"/>
</dbReference>
<gene>
    <name evidence="1" type="ORF">EDD65_11430</name>
</gene>